<accession>A0A9W7A2L1</accession>
<reference evidence="2" key="1">
    <citation type="journal article" date="2023" name="Commun. Biol.">
        <title>Genome analysis of Parmales, the sister group of diatoms, reveals the evolutionary specialization of diatoms from phago-mixotrophs to photoautotrophs.</title>
        <authorList>
            <person name="Ban H."/>
            <person name="Sato S."/>
            <person name="Yoshikawa S."/>
            <person name="Yamada K."/>
            <person name="Nakamura Y."/>
            <person name="Ichinomiya M."/>
            <person name="Sato N."/>
            <person name="Blanc-Mathieu R."/>
            <person name="Endo H."/>
            <person name="Kuwata A."/>
            <person name="Ogata H."/>
        </authorList>
    </citation>
    <scope>NUCLEOTIDE SEQUENCE [LARGE SCALE GENOMIC DNA]</scope>
    <source>
        <strain evidence="2">NIES 3700</strain>
    </source>
</reference>
<protein>
    <submittedName>
        <fullName evidence="1">Uncharacterized protein</fullName>
    </submittedName>
</protein>
<evidence type="ECO:0000313" key="2">
    <source>
        <dbReference type="Proteomes" id="UP001165122"/>
    </source>
</evidence>
<dbReference type="AlphaFoldDB" id="A0A9W7A2L1"/>
<dbReference type="EMBL" id="BRXW01000509">
    <property type="protein sequence ID" value="GMH61523.1"/>
    <property type="molecule type" value="Genomic_DNA"/>
</dbReference>
<dbReference type="SUPFAM" id="SSF55961">
    <property type="entry name" value="Bet v1-like"/>
    <property type="match status" value="1"/>
</dbReference>
<name>A0A9W7A2L1_9STRA</name>
<comment type="caution">
    <text evidence="1">The sequence shown here is derived from an EMBL/GenBank/DDBJ whole genome shotgun (WGS) entry which is preliminary data.</text>
</comment>
<keyword evidence="2" id="KW-1185">Reference proteome</keyword>
<evidence type="ECO:0000313" key="1">
    <source>
        <dbReference type="EMBL" id="GMH61523.1"/>
    </source>
</evidence>
<proteinExistence type="predicted"/>
<dbReference type="OrthoDB" id="10475732at2759"/>
<sequence>MERGQDEVYSEEEELLLNKGRATFAAVTGSDSSEFKLILSGDPLVTIKSAHLDGDKLATGVAECTVDAEMEELAAFECLKMSRESTKNFHKKGGLKKIVKEMNSHSFYYLNRRDLKVPGFKQREWRSVGVWKKEGENKLIVTYEDSDALDEEHPRDLNTVAASARSIWEYERLPSLQGIPQTRVEFVGRVDLAGSVPGFVMNRLAVKFSGGLIDMRKKFDQSLEIDAGRRAEIVKKIKLQEEAEGVEALAQFEALSEDKSGWVRPLRNFGSADSKVQAAMIGGHVWGITSVDVKAEVEEVAAFLWDLKSRANSKISSDVDRTCQEEKEERLVPLKEYREADGVALGNDLLWTASSANKRVKRLAEILKESRAMRELTEVLPWIEEMMVPAVRGSLNLNKAVSTKLVCVSKKEAAQIGKNLMPALKSRKIIGAGVDQWRLQNRAIKQLMETHGWFEPFVLVISKGIVKTAAWGLMWRVTVGAILSLSDLGTDLIVLNQFWNGGPEMEAYRDASITSLAVSILLQCVMVLIQNRKRGLMRLAREMAIVLIGLKAPVDAYRVAMGFDKEQDNQVDPMLEMMYSKCIEMFAESIPGIIIQTSAILITMNSEQKWSWEDATVTSTEKM</sequence>
<dbReference type="Gene3D" id="3.30.530.20">
    <property type="match status" value="1"/>
</dbReference>
<organism evidence="1 2">
    <name type="scientific">Triparma laevis f. longispina</name>
    <dbReference type="NCBI Taxonomy" id="1714387"/>
    <lineage>
        <taxon>Eukaryota</taxon>
        <taxon>Sar</taxon>
        <taxon>Stramenopiles</taxon>
        <taxon>Ochrophyta</taxon>
        <taxon>Bolidophyceae</taxon>
        <taxon>Parmales</taxon>
        <taxon>Triparmaceae</taxon>
        <taxon>Triparma</taxon>
    </lineage>
</organism>
<dbReference type="InterPro" id="IPR023393">
    <property type="entry name" value="START-like_dom_sf"/>
</dbReference>
<gene>
    <name evidence="1" type="ORF">TrLO_g13384</name>
</gene>
<dbReference type="Proteomes" id="UP001165122">
    <property type="component" value="Unassembled WGS sequence"/>
</dbReference>